<evidence type="ECO:0000256" key="9">
    <source>
        <dbReference type="SAM" id="Phobius"/>
    </source>
</evidence>
<evidence type="ECO:0000256" key="6">
    <source>
        <dbReference type="PIRSR" id="PIRSR627057-1"/>
    </source>
</evidence>
<dbReference type="EC" id="3.4.24.-" evidence="12"/>
<dbReference type="PANTHER" id="PTHR10120">
    <property type="entry name" value="CAAX PRENYL PROTEASE 1"/>
    <property type="match status" value="1"/>
</dbReference>
<keyword evidence="1 8" id="KW-0645">Protease</keyword>
<feature type="transmembrane region" description="Helical" evidence="9">
    <location>
        <begin position="27"/>
        <end position="44"/>
    </location>
</feature>
<proteinExistence type="inferred from homology"/>
<evidence type="ECO:0000256" key="7">
    <source>
        <dbReference type="PIRSR" id="PIRSR627057-2"/>
    </source>
</evidence>
<dbReference type="CDD" id="cd07343">
    <property type="entry name" value="M48A_Zmpste24p_like"/>
    <property type="match status" value="1"/>
</dbReference>
<evidence type="ECO:0000259" key="11">
    <source>
        <dbReference type="Pfam" id="PF16491"/>
    </source>
</evidence>
<dbReference type="Proteomes" id="UP000002207">
    <property type="component" value="Chromosome"/>
</dbReference>
<dbReference type="EMBL" id="CP001472">
    <property type="protein sequence ID" value="ACO32247.1"/>
    <property type="molecule type" value="Genomic_DNA"/>
</dbReference>
<dbReference type="GO" id="GO:0071586">
    <property type="term" value="P:CAAX-box protein processing"/>
    <property type="evidence" value="ECO:0007669"/>
    <property type="project" value="InterPro"/>
</dbReference>
<keyword evidence="9" id="KW-0472">Membrane</keyword>
<feature type="transmembrane region" description="Helical" evidence="9">
    <location>
        <begin position="298"/>
        <end position="319"/>
    </location>
</feature>
<dbReference type="STRING" id="240015.ACP_2851"/>
<feature type="transmembrane region" description="Helical" evidence="9">
    <location>
        <begin position="141"/>
        <end position="164"/>
    </location>
</feature>
<evidence type="ECO:0000256" key="2">
    <source>
        <dbReference type="ARBA" id="ARBA00022723"/>
    </source>
</evidence>
<name>C1F3R2_ACIC5</name>
<dbReference type="InParanoid" id="C1F3R2"/>
<dbReference type="OrthoDB" id="9781930at2"/>
<feature type="domain" description="CAAX prenyl protease 1 N-terminal" evidence="11">
    <location>
        <begin position="38"/>
        <end position="169"/>
    </location>
</feature>
<feature type="binding site" evidence="7">
    <location>
        <position position="251"/>
    </location>
    <ligand>
        <name>Zn(2+)</name>
        <dbReference type="ChEBI" id="CHEBI:29105"/>
        <note>catalytic</note>
    </ligand>
</feature>
<feature type="binding site" evidence="7">
    <location>
        <position position="327"/>
    </location>
    <ligand>
        <name>Zn(2+)</name>
        <dbReference type="ChEBI" id="CHEBI:29105"/>
        <note>catalytic</note>
    </ligand>
</feature>
<dbReference type="RefSeq" id="WP_015897908.1">
    <property type="nucleotide sequence ID" value="NC_012483.1"/>
</dbReference>
<comment type="similarity">
    <text evidence="8">Belongs to the peptidase M48 family.</text>
</comment>
<evidence type="ECO:0000256" key="1">
    <source>
        <dbReference type="ARBA" id="ARBA00022670"/>
    </source>
</evidence>
<dbReference type="eggNOG" id="COG0501">
    <property type="taxonomic scope" value="Bacteria"/>
</dbReference>
<evidence type="ECO:0000313" key="12">
    <source>
        <dbReference type="EMBL" id="ACO32247.1"/>
    </source>
</evidence>
<evidence type="ECO:0000259" key="10">
    <source>
        <dbReference type="Pfam" id="PF01435"/>
    </source>
</evidence>
<dbReference type="KEGG" id="aca:ACP_2851"/>
<keyword evidence="9" id="KW-1133">Transmembrane helix</keyword>
<reference evidence="12 13" key="1">
    <citation type="journal article" date="2009" name="Appl. Environ. Microbiol.">
        <title>Three genomes from the phylum Acidobacteria provide insight into the lifestyles of these microorganisms in soils.</title>
        <authorList>
            <person name="Ward N.L."/>
            <person name="Challacombe J.F."/>
            <person name="Janssen P.H."/>
            <person name="Henrissat B."/>
            <person name="Coutinho P.M."/>
            <person name="Wu M."/>
            <person name="Xie G."/>
            <person name="Haft D.H."/>
            <person name="Sait M."/>
            <person name="Badger J."/>
            <person name="Barabote R.D."/>
            <person name="Bradley B."/>
            <person name="Brettin T.S."/>
            <person name="Brinkac L.M."/>
            <person name="Bruce D."/>
            <person name="Creasy T."/>
            <person name="Daugherty S.C."/>
            <person name="Davidsen T.M."/>
            <person name="DeBoy R.T."/>
            <person name="Detter J.C."/>
            <person name="Dodson R.J."/>
            <person name="Durkin A.S."/>
            <person name="Ganapathy A."/>
            <person name="Gwinn-Giglio M."/>
            <person name="Han C.S."/>
            <person name="Khouri H."/>
            <person name="Kiss H."/>
            <person name="Kothari S.P."/>
            <person name="Madupu R."/>
            <person name="Nelson K.E."/>
            <person name="Nelson W.C."/>
            <person name="Paulsen I."/>
            <person name="Penn K."/>
            <person name="Ren Q."/>
            <person name="Rosovitz M.J."/>
            <person name="Selengut J.D."/>
            <person name="Shrivastava S."/>
            <person name="Sullivan S.A."/>
            <person name="Tapia R."/>
            <person name="Thompson L.S."/>
            <person name="Watkins K.L."/>
            <person name="Yang Q."/>
            <person name="Yu C."/>
            <person name="Zafar N."/>
            <person name="Zhou L."/>
            <person name="Kuske C.R."/>
        </authorList>
    </citation>
    <scope>NUCLEOTIDE SEQUENCE [LARGE SCALE GENOMIC DNA]</scope>
    <source>
        <strain evidence="13">ATCC 51196 / DSM 11244 / BCRC 80197 / JCM 7670 / NBRC 15755 / NCIMB 13165 / 161</strain>
    </source>
</reference>
<keyword evidence="2 7" id="KW-0479">Metal-binding</keyword>
<comment type="cofactor">
    <cofactor evidence="7 8">
        <name>Zn(2+)</name>
        <dbReference type="ChEBI" id="CHEBI:29105"/>
    </cofactor>
    <text evidence="7 8">Binds 1 zinc ion per subunit.</text>
</comment>
<evidence type="ECO:0000256" key="5">
    <source>
        <dbReference type="ARBA" id="ARBA00023049"/>
    </source>
</evidence>
<dbReference type="AlphaFoldDB" id="C1F3R2"/>
<sequence>MTFPDPVYTLPPARLAKAIALSHWETFLYFGGTLWSVLALWFSLRLGPWLRDAAEWITSSEWLQGLMIAPAWVLILTVIGLPFGLLGHWVSLHYGLSVQPWVRGGASWLMDFLKSTGVSLLVGTVVLSGVYFLLRRSPRRWWLWFWIVTLPVEIAVVFLAPVVLDPIFDHFQPLQKADPALVQRLEQLAAHAGQHIPPSRMFVMNASARSTGIDAYVTGFGASKRIVVWDNTIKEVPPNQILFICGHEMGHYALHHILKGLLFTFGMLFFGYLLVHLLMNGVIAAFGRPMHIRGPDDWASVGVLLLIVTVLGFVAAPIGNAFSRWQEHQADVYGQEAIHGLVPDPQATAVHAFQRLGEVWLENPHPNGFVTFWTASHPPVEFRATFAAHYNPWAPGKKPRYFRNRRKGSE</sequence>
<feature type="binding site" evidence="7">
    <location>
        <position position="247"/>
    </location>
    <ligand>
        <name>Zn(2+)</name>
        <dbReference type="ChEBI" id="CHEBI:29105"/>
        <note>catalytic</note>
    </ligand>
</feature>
<dbReference type="Pfam" id="PF16491">
    <property type="entry name" value="Peptidase_M48_N"/>
    <property type="match status" value="1"/>
</dbReference>
<gene>
    <name evidence="12" type="ordered locus">ACP_2851</name>
</gene>
<evidence type="ECO:0000256" key="3">
    <source>
        <dbReference type="ARBA" id="ARBA00022801"/>
    </source>
</evidence>
<evidence type="ECO:0000256" key="8">
    <source>
        <dbReference type="RuleBase" id="RU003983"/>
    </source>
</evidence>
<dbReference type="InterPro" id="IPR032456">
    <property type="entry name" value="Peptidase_M48_N"/>
</dbReference>
<keyword evidence="5 8" id="KW-0482">Metalloprotease</keyword>
<feature type="active site" evidence="6">
    <location>
        <position position="248"/>
    </location>
</feature>
<keyword evidence="3 8" id="KW-0378">Hydrolase</keyword>
<feature type="domain" description="Peptidase M48" evidence="10">
    <location>
        <begin position="178"/>
        <end position="385"/>
    </location>
</feature>
<keyword evidence="9" id="KW-0812">Transmembrane</keyword>
<dbReference type="Pfam" id="PF01435">
    <property type="entry name" value="Peptidase_M48"/>
    <property type="match status" value="1"/>
</dbReference>
<protein>
    <submittedName>
        <fullName evidence="12">Peptidase, M48 family</fullName>
        <ecNumber evidence="12">3.4.24.-</ecNumber>
    </submittedName>
</protein>
<feature type="transmembrane region" description="Helical" evidence="9">
    <location>
        <begin position="65"/>
        <end position="92"/>
    </location>
</feature>
<accession>C1F3R2</accession>
<feature type="active site" description="Proton donor" evidence="6">
    <location>
        <position position="331"/>
    </location>
</feature>
<dbReference type="InterPro" id="IPR027057">
    <property type="entry name" value="CAXX_Prtase_1"/>
</dbReference>
<organism evidence="12 13">
    <name type="scientific">Acidobacterium capsulatum (strain ATCC 51196 / DSM 11244 / BCRC 80197 / JCM 7670 / NBRC 15755 / NCIMB 13165 / 161)</name>
    <dbReference type="NCBI Taxonomy" id="240015"/>
    <lineage>
        <taxon>Bacteria</taxon>
        <taxon>Pseudomonadati</taxon>
        <taxon>Acidobacteriota</taxon>
        <taxon>Terriglobia</taxon>
        <taxon>Terriglobales</taxon>
        <taxon>Acidobacteriaceae</taxon>
        <taxon>Acidobacterium</taxon>
    </lineage>
</organism>
<dbReference type="GO" id="GO:0046872">
    <property type="term" value="F:metal ion binding"/>
    <property type="evidence" value="ECO:0007669"/>
    <property type="project" value="UniProtKB-KW"/>
</dbReference>
<dbReference type="InterPro" id="IPR001915">
    <property type="entry name" value="Peptidase_M48"/>
</dbReference>
<keyword evidence="4 7" id="KW-0862">Zinc</keyword>
<dbReference type="GO" id="GO:0004222">
    <property type="term" value="F:metalloendopeptidase activity"/>
    <property type="evidence" value="ECO:0007669"/>
    <property type="project" value="InterPro"/>
</dbReference>
<dbReference type="HOGENOM" id="CLU_025947_1_1_0"/>
<dbReference type="Gene3D" id="3.30.2010.10">
    <property type="entry name" value="Metalloproteases ('zincins'), catalytic domain"/>
    <property type="match status" value="1"/>
</dbReference>
<feature type="transmembrane region" description="Helical" evidence="9">
    <location>
        <begin position="112"/>
        <end position="134"/>
    </location>
</feature>
<feature type="transmembrane region" description="Helical" evidence="9">
    <location>
        <begin position="261"/>
        <end position="286"/>
    </location>
</feature>
<evidence type="ECO:0000256" key="4">
    <source>
        <dbReference type="ARBA" id="ARBA00022833"/>
    </source>
</evidence>
<keyword evidence="13" id="KW-1185">Reference proteome</keyword>
<evidence type="ECO:0000313" key="13">
    <source>
        <dbReference type="Proteomes" id="UP000002207"/>
    </source>
</evidence>